<sequence length="175" mass="21133">MRSWSLGSSDSYRFILAWSHWSIGQIIFLVNWNLDSLRSAVWVVDFDWNDWFAIHDFNHGIIWYFHFRILRKICLINLACNGCLVNFLYRLICLSWCVYQDWAIRICQAWCMLSTVFLYNRDINCIRSLVWIGHCHWNNWCAISIYNLSIFWKTCDTVRTVWNRHSILDSFLIVC</sequence>
<dbReference type="EMBL" id="FIHM01000020">
    <property type="protein sequence ID" value="CYV32250.1"/>
    <property type="molecule type" value="Genomic_DNA"/>
</dbReference>
<reference evidence="2 3" key="1">
    <citation type="submission" date="2016-02" db="EMBL/GenBank/DDBJ databases">
        <authorList>
            <consortium name="Pathogen Informatics"/>
        </authorList>
    </citation>
    <scope>NUCLEOTIDE SEQUENCE [LARGE SCALE GENOMIC DNA]</scope>
    <source>
        <strain evidence="2 3">LSS64</strain>
    </source>
</reference>
<keyword evidence="1" id="KW-1133">Transmembrane helix</keyword>
<feature type="transmembrane region" description="Helical" evidence="1">
    <location>
        <begin position="102"/>
        <end position="119"/>
    </location>
</feature>
<evidence type="ECO:0000313" key="3">
    <source>
        <dbReference type="Proteomes" id="UP000074850"/>
    </source>
</evidence>
<organism evidence="2 3">
    <name type="scientific">Streptococcus suis</name>
    <dbReference type="NCBI Taxonomy" id="1307"/>
    <lineage>
        <taxon>Bacteria</taxon>
        <taxon>Bacillati</taxon>
        <taxon>Bacillota</taxon>
        <taxon>Bacilli</taxon>
        <taxon>Lactobacillales</taxon>
        <taxon>Streptococcaceae</taxon>
        <taxon>Streptococcus</taxon>
    </lineage>
</organism>
<gene>
    <name evidence="2" type="ORF">ERS132426_01117</name>
</gene>
<keyword evidence="1" id="KW-0472">Membrane</keyword>
<accession>A0A0Z8IB33</accession>
<proteinExistence type="predicted"/>
<feature type="transmembrane region" description="Helical" evidence="1">
    <location>
        <begin position="74"/>
        <end position="96"/>
    </location>
</feature>
<dbReference type="Proteomes" id="UP000074850">
    <property type="component" value="Unassembled WGS sequence"/>
</dbReference>
<dbReference type="AlphaFoldDB" id="A0A0Z8IB33"/>
<keyword evidence="1" id="KW-0812">Transmembrane</keyword>
<name>A0A0Z8IB33_STRSU</name>
<evidence type="ECO:0000313" key="2">
    <source>
        <dbReference type="EMBL" id="CYV32250.1"/>
    </source>
</evidence>
<feature type="transmembrane region" description="Helical" evidence="1">
    <location>
        <begin position="12"/>
        <end position="31"/>
    </location>
</feature>
<protein>
    <submittedName>
        <fullName evidence="2">Uncharacterized protein</fullName>
    </submittedName>
</protein>
<evidence type="ECO:0000256" key="1">
    <source>
        <dbReference type="SAM" id="Phobius"/>
    </source>
</evidence>